<evidence type="ECO:0000256" key="7">
    <source>
        <dbReference type="ARBA" id="ARBA00023014"/>
    </source>
</evidence>
<keyword evidence="4" id="KW-0479">Metal-binding</keyword>
<comment type="similarity">
    <text evidence="1">Belongs to the 2Fe2S plant-type ferredoxin family.</text>
</comment>
<dbReference type="RefSeq" id="WP_053967210.1">
    <property type="nucleotide sequence ID" value="NZ_LIUF01000002.1"/>
</dbReference>
<dbReference type="Pfam" id="PF00111">
    <property type="entry name" value="Fer2"/>
    <property type="match status" value="1"/>
</dbReference>
<evidence type="ECO:0000256" key="3">
    <source>
        <dbReference type="ARBA" id="ARBA00022714"/>
    </source>
</evidence>
<name>A0A0N0BP66_9EURY</name>
<evidence type="ECO:0000256" key="6">
    <source>
        <dbReference type="ARBA" id="ARBA00023004"/>
    </source>
</evidence>
<evidence type="ECO:0000256" key="8">
    <source>
        <dbReference type="ARBA" id="ARBA00034078"/>
    </source>
</evidence>
<dbReference type="InterPro" id="IPR006058">
    <property type="entry name" value="2Fe2S_fd_BS"/>
</dbReference>
<proteinExistence type="inferred from homology"/>
<dbReference type="Proteomes" id="UP000037729">
    <property type="component" value="Unassembled WGS sequence"/>
</dbReference>
<gene>
    <name evidence="10" type="ORF">AMS69_06215</name>
</gene>
<reference evidence="10 11" key="1">
    <citation type="submission" date="2015-08" db="EMBL/GenBank/DDBJ databases">
        <title>Genomes of Isolates from Cabo Rojo, PR.</title>
        <authorList>
            <person name="Sanchez-Nieves R.L."/>
            <person name="Montalvo-Rodriguez R."/>
        </authorList>
    </citation>
    <scope>NUCLEOTIDE SEQUENCE [LARGE SCALE GENOMIC DNA]</scope>
    <source>
        <strain evidence="10 11">SL3</strain>
    </source>
</reference>
<comment type="caution">
    <text evidence="10">The sequence shown here is derived from an EMBL/GenBank/DDBJ whole genome shotgun (WGS) entry which is preliminary data.</text>
</comment>
<dbReference type="CDD" id="cd00207">
    <property type="entry name" value="fer2"/>
    <property type="match status" value="1"/>
</dbReference>
<dbReference type="Gene3D" id="3.10.20.30">
    <property type="match status" value="1"/>
</dbReference>
<dbReference type="PATRIC" id="fig|1705562.3.peg.2297"/>
<dbReference type="SUPFAM" id="SSF54292">
    <property type="entry name" value="2Fe-2S ferredoxin-like"/>
    <property type="match status" value="1"/>
</dbReference>
<keyword evidence="11" id="KW-1185">Reference proteome</keyword>
<dbReference type="EMBL" id="LIUF01000002">
    <property type="protein sequence ID" value="KOX93516.1"/>
    <property type="molecule type" value="Genomic_DNA"/>
</dbReference>
<sequence length="105" mass="11230">MTEVLLDWRDSDRTETVSVPDGETILDAAAAADIGLPFGCRTGACGTCTARLLSGDVVHHRPPRALKDRHLADGYVLLCIAEPRTDAHLAVGATVQAELVPNPWK</sequence>
<evidence type="ECO:0000259" key="9">
    <source>
        <dbReference type="PROSITE" id="PS51085"/>
    </source>
</evidence>
<feature type="domain" description="2Fe-2S ferredoxin-type" evidence="9">
    <location>
        <begin position="2"/>
        <end position="95"/>
    </location>
</feature>
<dbReference type="GO" id="GO:0051537">
    <property type="term" value="F:2 iron, 2 sulfur cluster binding"/>
    <property type="evidence" value="ECO:0007669"/>
    <property type="project" value="UniProtKB-KW"/>
</dbReference>
<dbReference type="STRING" id="1705562.AMS69_06215"/>
<evidence type="ECO:0000313" key="11">
    <source>
        <dbReference type="Proteomes" id="UP000037729"/>
    </source>
</evidence>
<evidence type="ECO:0000256" key="1">
    <source>
        <dbReference type="ARBA" id="ARBA00007874"/>
    </source>
</evidence>
<accession>A0A0N0BP66</accession>
<dbReference type="PROSITE" id="PS00197">
    <property type="entry name" value="2FE2S_FER_1"/>
    <property type="match status" value="1"/>
</dbReference>
<evidence type="ECO:0000256" key="4">
    <source>
        <dbReference type="ARBA" id="ARBA00022723"/>
    </source>
</evidence>
<dbReference type="GO" id="GO:0046872">
    <property type="term" value="F:metal ion binding"/>
    <property type="evidence" value="ECO:0007669"/>
    <property type="project" value="UniProtKB-KW"/>
</dbReference>
<comment type="cofactor">
    <cofactor evidence="8">
        <name>[2Fe-2S] cluster</name>
        <dbReference type="ChEBI" id="CHEBI:190135"/>
    </cofactor>
</comment>
<dbReference type="InterPro" id="IPR012675">
    <property type="entry name" value="Beta-grasp_dom_sf"/>
</dbReference>
<keyword evidence="3" id="KW-0001">2Fe-2S</keyword>
<keyword evidence="2" id="KW-0813">Transport</keyword>
<organism evidence="10 11">
    <name type="scientific">Haloarcula rubripromontorii</name>
    <dbReference type="NCBI Taxonomy" id="1705562"/>
    <lineage>
        <taxon>Archaea</taxon>
        <taxon>Methanobacteriati</taxon>
        <taxon>Methanobacteriota</taxon>
        <taxon>Stenosarchaea group</taxon>
        <taxon>Halobacteria</taxon>
        <taxon>Halobacteriales</taxon>
        <taxon>Haloarculaceae</taxon>
        <taxon>Haloarcula</taxon>
    </lineage>
</organism>
<dbReference type="OrthoDB" id="235534at2157"/>
<dbReference type="InterPro" id="IPR001041">
    <property type="entry name" value="2Fe-2S_ferredoxin-type"/>
</dbReference>
<keyword evidence="6" id="KW-0408">Iron</keyword>
<protein>
    <submittedName>
        <fullName evidence="10">Ferredoxin</fullName>
    </submittedName>
</protein>
<evidence type="ECO:0000256" key="2">
    <source>
        <dbReference type="ARBA" id="ARBA00022448"/>
    </source>
</evidence>
<dbReference type="PANTHER" id="PTHR43112:SF3">
    <property type="entry name" value="FERREDOXIN-2, CHLOROPLASTIC"/>
    <property type="match status" value="1"/>
</dbReference>
<dbReference type="InterPro" id="IPR036010">
    <property type="entry name" value="2Fe-2S_ferredoxin-like_sf"/>
</dbReference>
<evidence type="ECO:0000313" key="10">
    <source>
        <dbReference type="EMBL" id="KOX93516.1"/>
    </source>
</evidence>
<dbReference type="PROSITE" id="PS51085">
    <property type="entry name" value="2FE2S_FER_2"/>
    <property type="match status" value="1"/>
</dbReference>
<dbReference type="PANTHER" id="PTHR43112">
    <property type="entry name" value="FERREDOXIN"/>
    <property type="match status" value="1"/>
</dbReference>
<evidence type="ECO:0000256" key="5">
    <source>
        <dbReference type="ARBA" id="ARBA00022982"/>
    </source>
</evidence>
<dbReference type="AlphaFoldDB" id="A0A0N0BP66"/>
<keyword evidence="5" id="KW-0249">Electron transport</keyword>
<keyword evidence="7" id="KW-0411">Iron-sulfur</keyword>